<protein>
    <submittedName>
        <fullName evidence="2">(apollo) hypothetical protein</fullName>
    </submittedName>
</protein>
<keyword evidence="3" id="KW-1185">Reference proteome</keyword>
<organism evidence="2 3">
    <name type="scientific">Parnassius apollo</name>
    <name type="common">Apollo butterfly</name>
    <name type="synonym">Papilio apollo</name>
    <dbReference type="NCBI Taxonomy" id="110799"/>
    <lineage>
        <taxon>Eukaryota</taxon>
        <taxon>Metazoa</taxon>
        <taxon>Ecdysozoa</taxon>
        <taxon>Arthropoda</taxon>
        <taxon>Hexapoda</taxon>
        <taxon>Insecta</taxon>
        <taxon>Pterygota</taxon>
        <taxon>Neoptera</taxon>
        <taxon>Endopterygota</taxon>
        <taxon>Lepidoptera</taxon>
        <taxon>Glossata</taxon>
        <taxon>Ditrysia</taxon>
        <taxon>Papilionoidea</taxon>
        <taxon>Papilionidae</taxon>
        <taxon>Parnassiinae</taxon>
        <taxon>Parnassini</taxon>
        <taxon>Parnassius</taxon>
        <taxon>Parnassius</taxon>
    </lineage>
</organism>
<evidence type="ECO:0000313" key="3">
    <source>
        <dbReference type="Proteomes" id="UP000691718"/>
    </source>
</evidence>
<name>A0A8S3Y9I2_PARAO</name>
<evidence type="ECO:0000256" key="1">
    <source>
        <dbReference type="SAM" id="MobiDB-lite"/>
    </source>
</evidence>
<comment type="caution">
    <text evidence="2">The sequence shown here is derived from an EMBL/GenBank/DDBJ whole genome shotgun (WGS) entry which is preliminary data.</text>
</comment>
<dbReference type="Proteomes" id="UP000691718">
    <property type="component" value="Unassembled WGS sequence"/>
</dbReference>
<dbReference type="EMBL" id="CAJQZP010001697">
    <property type="protein sequence ID" value="CAG5059142.1"/>
    <property type="molecule type" value="Genomic_DNA"/>
</dbReference>
<feature type="region of interest" description="Disordered" evidence="1">
    <location>
        <begin position="1"/>
        <end position="22"/>
    </location>
</feature>
<proteinExistence type="predicted"/>
<evidence type="ECO:0000313" key="2">
    <source>
        <dbReference type="EMBL" id="CAG5059142.1"/>
    </source>
</evidence>
<gene>
    <name evidence="2" type="ORF">PAPOLLO_LOCUS27892</name>
</gene>
<accession>A0A8S3Y9I2</accession>
<reference evidence="2" key="1">
    <citation type="submission" date="2021-04" db="EMBL/GenBank/DDBJ databases">
        <authorList>
            <person name="Tunstrom K."/>
        </authorList>
    </citation>
    <scope>NUCLEOTIDE SEQUENCE</scope>
</reference>
<sequence>MYSGTSNNRQYNLKSSKNLDTSLDEQGPGYIECLENTDFACEPDSNENVQTNLIENINAPDHSIPASSAIENCLKNDANITDINGENIFE</sequence>
<dbReference type="AlphaFoldDB" id="A0A8S3Y9I2"/>
<dbReference type="OrthoDB" id="10509970at2759"/>
<feature type="compositionally biased region" description="Polar residues" evidence="1">
    <location>
        <begin position="1"/>
        <end position="21"/>
    </location>
</feature>